<organism evidence="2 3">
    <name type="scientific">Candidatus Methylacidiphilum infernorum</name>
    <dbReference type="NCBI Taxonomy" id="511746"/>
    <lineage>
        <taxon>Bacteria</taxon>
        <taxon>Pseudomonadati</taxon>
        <taxon>Verrucomicrobiota</taxon>
        <taxon>Methylacidiphilae</taxon>
        <taxon>Methylacidiphilales</taxon>
        <taxon>Methylacidiphilaceae</taxon>
        <taxon>Methylacidiphilum (ex Ratnadevi et al. 2023)</taxon>
    </lineage>
</organism>
<reference evidence="2 3" key="1">
    <citation type="submission" date="2020-12" db="EMBL/GenBank/DDBJ databases">
        <authorList>
            <person name="Awala S.I."/>
            <person name="Gwak J.-H."/>
            <person name="Kim S.-J."/>
            <person name="Rhee S.-K."/>
        </authorList>
    </citation>
    <scope>NUCLEOTIDE SEQUENCE [LARGE SCALE GENOMIC DNA]</scope>
    <source>
        <strain evidence="2 3">IT5</strain>
    </source>
</reference>
<keyword evidence="1" id="KW-1133">Transmembrane helix</keyword>
<dbReference type="RefSeq" id="WP_206847904.1">
    <property type="nucleotide sequence ID" value="NZ_CP065956.1"/>
</dbReference>
<sequence length="129" mass="14429">MKKVGWCLVAVAMIFIGGGHLLILQSIAWSRMISHYSQSIPWYKAVEKTLSGKESCRICEKIPRSFSDSPLKSQVQPTDKELMFVCLAPGLSRHELLLDSYIIYSPISFSCSPEEPPPTPPPKFQVLSC</sequence>
<evidence type="ECO:0000313" key="2">
    <source>
        <dbReference type="EMBL" id="QSR87457.1"/>
    </source>
</evidence>
<keyword evidence="1" id="KW-0472">Membrane</keyword>
<proteinExistence type="predicted"/>
<evidence type="ECO:0000313" key="3">
    <source>
        <dbReference type="Proteomes" id="UP000663088"/>
    </source>
</evidence>
<keyword evidence="1" id="KW-0812">Transmembrane</keyword>
<name>A0ABX7PWV3_9BACT</name>
<feature type="transmembrane region" description="Helical" evidence="1">
    <location>
        <begin position="6"/>
        <end position="24"/>
    </location>
</feature>
<dbReference type="EMBL" id="CP065956">
    <property type="protein sequence ID" value="QSR87457.1"/>
    <property type="molecule type" value="Genomic_DNA"/>
</dbReference>
<keyword evidence="3" id="KW-1185">Reference proteome</keyword>
<dbReference type="Proteomes" id="UP000663088">
    <property type="component" value="Chromosome"/>
</dbReference>
<protein>
    <submittedName>
        <fullName evidence="2">Uncharacterized protein</fullName>
    </submittedName>
</protein>
<gene>
    <name evidence="2" type="ORF">EM20IM_03805</name>
</gene>
<accession>A0ABX7PWV3</accession>
<evidence type="ECO:0000256" key="1">
    <source>
        <dbReference type="SAM" id="Phobius"/>
    </source>
</evidence>